<comment type="similarity">
    <text evidence="2">Belongs to the beta/gamma-crystallin family.</text>
</comment>
<feature type="domain" description="Beta/gamma crystallin 'Greek key'" evidence="5">
    <location>
        <begin position="59"/>
        <end position="101"/>
    </location>
</feature>
<dbReference type="GO" id="GO:0002088">
    <property type="term" value="P:lens development in camera-type eye"/>
    <property type="evidence" value="ECO:0007669"/>
    <property type="project" value="Ensembl"/>
</dbReference>
<dbReference type="Pfam" id="PF00030">
    <property type="entry name" value="Crystall"/>
    <property type="match status" value="1"/>
</dbReference>
<protein>
    <submittedName>
        <fullName evidence="6">Crystallin gamma A</fullName>
    </submittedName>
</protein>
<dbReference type="SMART" id="SM00247">
    <property type="entry name" value="XTALbg"/>
    <property type="match status" value="1"/>
</dbReference>
<evidence type="ECO:0000256" key="2">
    <source>
        <dbReference type="ARBA" id="ARBA00009646"/>
    </source>
</evidence>
<comment type="function">
    <text evidence="1">Crystallins are the dominant structural components of the vertebrate eye lens.</text>
</comment>
<organism evidence="6 7">
    <name type="scientific">Crocodylus porosus</name>
    <name type="common">Saltwater crocodile</name>
    <name type="synonym">Estuarine crocodile</name>
    <dbReference type="NCBI Taxonomy" id="8502"/>
    <lineage>
        <taxon>Eukaryota</taxon>
        <taxon>Metazoa</taxon>
        <taxon>Chordata</taxon>
        <taxon>Craniata</taxon>
        <taxon>Vertebrata</taxon>
        <taxon>Euteleostomi</taxon>
        <taxon>Archelosauria</taxon>
        <taxon>Archosauria</taxon>
        <taxon>Crocodylia</taxon>
        <taxon>Longirostres</taxon>
        <taxon>Crocodylidae</taxon>
        <taxon>Crocodylus</taxon>
    </lineage>
</organism>
<dbReference type="Gene3D" id="2.60.20.10">
    <property type="entry name" value="Crystallins"/>
    <property type="match status" value="1"/>
</dbReference>
<evidence type="ECO:0000313" key="7">
    <source>
        <dbReference type="Proteomes" id="UP000594220"/>
    </source>
</evidence>
<dbReference type="AlphaFoldDB" id="A0A7M4FRU0"/>
<dbReference type="PANTHER" id="PTHR11818">
    <property type="entry name" value="BETA/GAMMA CRYSTALLIN"/>
    <property type="match status" value="1"/>
</dbReference>
<dbReference type="Proteomes" id="UP000594220">
    <property type="component" value="Unplaced"/>
</dbReference>
<name>A0A7M4FRU0_CROPO</name>
<dbReference type="PRINTS" id="PR01367">
    <property type="entry name" value="BGCRYSTALLIN"/>
</dbReference>
<reference evidence="6" key="1">
    <citation type="submission" date="2025-08" db="UniProtKB">
        <authorList>
            <consortium name="Ensembl"/>
        </authorList>
    </citation>
    <scope>IDENTIFICATION</scope>
</reference>
<dbReference type="GO" id="GO:0005212">
    <property type="term" value="F:structural constituent of eye lens"/>
    <property type="evidence" value="ECO:0007669"/>
    <property type="project" value="UniProtKB-KW"/>
</dbReference>
<dbReference type="PROSITE" id="PS50915">
    <property type="entry name" value="CRYSTALLIN_BETA_GAMMA"/>
    <property type="match status" value="1"/>
</dbReference>
<dbReference type="FunFam" id="2.60.20.10:FF:000003">
    <property type="entry name" value="Crystallin gamma S"/>
    <property type="match status" value="1"/>
</dbReference>
<keyword evidence="4" id="KW-0677">Repeat</keyword>
<dbReference type="Ensembl" id="ENSCPRT00005003255.1">
    <property type="protein sequence ID" value="ENSCPRP00005002786.1"/>
    <property type="gene ID" value="ENSCPRG00005002034.1"/>
</dbReference>
<sequence>PSSSLTFATSVRANPGSHTIRLYEREELQGLMLELTDDCPSVPDCIHLTEIHSLNVLDGSWLLYELPNFRGRQYLLTPGEYRRFLDWGAVNAKVGSLRRVVDLR</sequence>
<dbReference type="SUPFAM" id="SSF49695">
    <property type="entry name" value="gamma-Crystallin-like"/>
    <property type="match status" value="1"/>
</dbReference>
<evidence type="ECO:0000256" key="4">
    <source>
        <dbReference type="ARBA" id="ARBA00022737"/>
    </source>
</evidence>
<keyword evidence="7" id="KW-1185">Reference proteome</keyword>
<dbReference type="PANTHER" id="PTHR11818:SF119">
    <property type="entry name" value="GAMMA-CRYSTALLIN D"/>
    <property type="match status" value="1"/>
</dbReference>
<dbReference type="GeneTree" id="ENSGT00940000156190"/>
<evidence type="ECO:0000256" key="3">
    <source>
        <dbReference type="ARBA" id="ARBA00022613"/>
    </source>
</evidence>
<keyword evidence="3" id="KW-0273">Eye lens protein</keyword>
<dbReference type="InterPro" id="IPR001064">
    <property type="entry name" value="Beta/gamma_crystallin"/>
</dbReference>
<dbReference type="OMA" id="TAQISEC"/>
<gene>
    <name evidence="6" type="primary">CRYGA</name>
</gene>
<dbReference type="GO" id="GO:0007601">
    <property type="term" value="P:visual perception"/>
    <property type="evidence" value="ECO:0007669"/>
    <property type="project" value="TreeGrafter"/>
</dbReference>
<evidence type="ECO:0000313" key="6">
    <source>
        <dbReference type="Ensembl" id="ENSCPRP00005002786.1"/>
    </source>
</evidence>
<reference evidence="6" key="2">
    <citation type="submission" date="2025-09" db="UniProtKB">
        <authorList>
            <consortium name="Ensembl"/>
        </authorList>
    </citation>
    <scope>IDENTIFICATION</scope>
</reference>
<proteinExistence type="inferred from homology"/>
<dbReference type="InterPro" id="IPR011024">
    <property type="entry name" value="G_crystallin-like"/>
</dbReference>
<evidence type="ECO:0000256" key="1">
    <source>
        <dbReference type="ARBA" id="ARBA00003689"/>
    </source>
</evidence>
<evidence type="ECO:0000259" key="5">
    <source>
        <dbReference type="PROSITE" id="PS50915"/>
    </source>
</evidence>
<dbReference type="InterPro" id="IPR050252">
    <property type="entry name" value="Beta/Gamma-Crystallin"/>
</dbReference>
<accession>A0A7M4FRU0</accession>